<dbReference type="SMART" id="SM00347">
    <property type="entry name" value="HTH_MARR"/>
    <property type="match status" value="1"/>
</dbReference>
<dbReference type="EMBL" id="JACJUU010000001">
    <property type="protein sequence ID" value="MBC2768325.1"/>
    <property type="molecule type" value="Genomic_DNA"/>
</dbReference>
<protein>
    <submittedName>
        <fullName evidence="2">MarR family transcriptional regulator</fullName>
    </submittedName>
</protein>
<dbReference type="Proteomes" id="UP000545386">
    <property type="component" value="Unassembled WGS sequence"/>
</dbReference>
<comment type="caution">
    <text evidence="2">The sequence shown here is derived from an EMBL/GenBank/DDBJ whole genome shotgun (WGS) entry which is preliminary data.</text>
</comment>
<evidence type="ECO:0000313" key="3">
    <source>
        <dbReference type="Proteomes" id="UP000545386"/>
    </source>
</evidence>
<accession>A0A842HN40</accession>
<dbReference type="SUPFAM" id="SSF46785">
    <property type="entry name" value="Winged helix' DNA-binding domain"/>
    <property type="match status" value="1"/>
</dbReference>
<dbReference type="InterPro" id="IPR036390">
    <property type="entry name" value="WH_DNA-bd_sf"/>
</dbReference>
<sequence length="152" mass="16591">MSTNKLGAAERPTGIAYLIGRLDRMLSRKIRERLADHGITAAQYTALSVFRTHGHLSNAQLAERSLVSPQSANEMVNVMVNKGWIARQAEAVQGRVIPIGLTDAGLALMRQCDHDVARIEAEMLGGFSDEEVEHLQTQLKGLVRVLKTTSSG</sequence>
<dbReference type="InterPro" id="IPR000835">
    <property type="entry name" value="HTH_MarR-typ"/>
</dbReference>
<dbReference type="PROSITE" id="PS50995">
    <property type="entry name" value="HTH_MARR_2"/>
    <property type="match status" value="1"/>
</dbReference>
<gene>
    <name evidence="2" type="ORF">GTU67_00150</name>
</gene>
<keyword evidence="3" id="KW-1185">Reference proteome</keyword>
<dbReference type="GO" id="GO:0003700">
    <property type="term" value="F:DNA-binding transcription factor activity"/>
    <property type="evidence" value="ECO:0007669"/>
    <property type="project" value="InterPro"/>
</dbReference>
<dbReference type="InterPro" id="IPR039422">
    <property type="entry name" value="MarR/SlyA-like"/>
</dbReference>
<dbReference type="PRINTS" id="PR00598">
    <property type="entry name" value="HTHMARR"/>
</dbReference>
<dbReference type="PANTHER" id="PTHR33164:SF43">
    <property type="entry name" value="HTH-TYPE TRANSCRIPTIONAL REPRESSOR YETL"/>
    <property type="match status" value="1"/>
</dbReference>
<evidence type="ECO:0000313" key="2">
    <source>
        <dbReference type="EMBL" id="MBC2768325.1"/>
    </source>
</evidence>
<dbReference type="RefSeq" id="WP_185778187.1">
    <property type="nucleotide sequence ID" value="NZ_JACJUU010000001.1"/>
</dbReference>
<proteinExistence type="predicted"/>
<dbReference type="Pfam" id="PF12802">
    <property type="entry name" value="MarR_2"/>
    <property type="match status" value="1"/>
</dbReference>
<dbReference type="GO" id="GO:0006950">
    <property type="term" value="P:response to stress"/>
    <property type="evidence" value="ECO:0007669"/>
    <property type="project" value="TreeGrafter"/>
</dbReference>
<organism evidence="2 3">
    <name type="scientific">Pusillimonas minor</name>
    <dbReference type="NCBI Taxonomy" id="2697024"/>
    <lineage>
        <taxon>Bacteria</taxon>
        <taxon>Pseudomonadati</taxon>
        <taxon>Pseudomonadota</taxon>
        <taxon>Betaproteobacteria</taxon>
        <taxon>Burkholderiales</taxon>
        <taxon>Alcaligenaceae</taxon>
        <taxon>Pusillimonas</taxon>
    </lineage>
</organism>
<dbReference type="PANTHER" id="PTHR33164">
    <property type="entry name" value="TRANSCRIPTIONAL REGULATOR, MARR FAMILY"/>
    <property type="match status" value="1"/>
</dbReference>
<name>A0A842HN40_9BURK</name>
<evidence type="ECO:0000259" key="1">
    <source>
        <dbReference type="PROSITE" id="PS50995"/>
    </source>
</evidence>
<dbReference type="Gene3D" id="1.10.10.10">
    <property type="entry name" value="Winged helix-like DNA-binding domain superfamily/Winged helix DNA-binding domain"/>
    <property type="match status" value="1"/>
</dbReference>
<feature type="domain" description="HTH marR-type" evidence="1">
    <location>
        <begin position="12"/>
        <end position="144"/>
    </location>
</feature>
<reference evidence="2 3" key="1">
    <citation type="submission" date="2020-08" db="EMBL/GenBank/DDBJ databases">
        <title>Paraeoetvoesia sp. YC-7-48 draft genome sequence.</title>
        <authorList>
            <person name="Yao L."/>
        </authorList>
    </citation>
    <scope>NUCLEOTIDE SEQUENCE [LARGE SCALE GENOMIC DNA]</scope>
    <source>
        <strain evidence="3">YC-7-48</strain>
    </source>
</reference>
<dbReference type="AlphaFoldDB" id="A0A842HN40"/>
<dbReference type="InterPro" id="IPR036388">
    <property type="entry name" value="WH-like_DNA-bd_sf"/>
</dbReference>